<protein>
    <submittedName>
        <fullName evidence="2">Amidohydrolase family protein</fullName>
    </submittedName>
</protein>
<accession>A0A6I6LWV0</accession>
<organism evidence="2 3">
    <name type="scientific">Stutzerimonas stutzeri</name>
    <name type="common">Pseudomonas stutzeri</name>
    <dbReference type="NCBI Taxonomy" id="316"/>
    <lineage>
        <taxon>Bacteria</taxon>
        <taxon>Pseudomonadati</taxon>
        <taxon>Pseudomonadota</taxon>
        <taxon>Gammaproteobacteria</taxon>
        <taxon>Pseudomonadales</taxon>
        <taxon>Pseudomonadaceae</taxon>
        <taxon>Stutzerimonas</taxon>
    </lineage>
</organism>
<dbReference type="Gene3D" id="3.20.20.140">
    <property type="entry name" value="Metal-dependent hydrolases"/>
    <property type="match status" value="1"/>
</dbReference>
<gene>
    <name evidence="2" type="ORF">GQA94_12490</name>
</gene>
<dbReference type="SUPFAM" id="SSF51556">
    <property type="entry name" value="Metallo-dependent hydrolases"/>
    <property type="match status" value="1"/>
</dbReference>
<dbReference type="OrthoDB" id="3982782at2"/>
<evidence type="ECO:0000313" key="3">
    <source>
        <dbReference type="Proteomes" id="UP000438983"/>
    </source>
</evidence>
<dbReference type="AlphaFoldDB" id="A0A6I6LWV0"/>
<dbReference type="InterPro" id="IPR032466">
    <property type="entry name" value="Metal_Hydrolase"/>
</dbReference>
<evidence type="ECO:0000259" key="1">
    <source>
        <dbReference type="Pfam" id="PF04909"/>
    </source>
</evidence>
<dbReference type="GO" id="GO:0016787">
    <property type="term" value="F:hydrolase activity"/>
    <property type="evidence" value="ECO:0007669"/>
    <property type="project" value="UniProtKB-KW"/>
</dbReference>
<sequence>MTSPTGALAKPLRPLNRQAAQRSIRVAVRRSWLFNLRNCFTALCLLSLISPAHARDYRYSDAHLHFVDFFQESDGMSKLLEAMDAGDIDHVMISGIPVAKKWHEDEPKRPRYYAGDDAPVYWYSATDVVVAAALKALDEEQRSRLHPFLSGFNPNDKNADAHIRRMLDLDPGLWQGLGEIFTRHDDITALTEGDTPRANNEALTRVYHLAAEFDLPVMLHSNITSKRERNPLYLAELEDPLRNHPHTRFIWAHAGTSMELHRHQEKLDFLLPTVSRLLDDYPNLFIDLSWTMLRPYLMDESGKPDEQWLALIERHPTRFMLGSDVVGRFDSLADGMREFDPFLDALPEDVARKVARDNFLDVLPRKRRASIR</sequence>
<evidence type="ECO:0000313" key="2">
    <source>
        <dbReference type="EMBL" id="QGZ30841.1"/>
    </source>
</evidence>
<name>A0A6I6LWV0_STUST</name>
<dbReference type="Proteomes" id="UP000438983">
    <property type="component" value="Chromosome"/>
</dbReference>
<dbReference type="InterPro" id="IPR006680">
    <property type="entry name" value="Amidohydro-rel"/>
</dbReference>
<proteinExistence type="predicted"/>
<feature type="domain" description="Amidohydrolase-related" evidence="1">
    <location>
        <begin position="61"/>
        <end position="358"/>
    </location>
</feature>
<reference evidence="2 3" key="1">
    <citation type="submission" date="2019-12" db="EMBL/GenBank/DDBJ databases">
        <title>Complete genome sequence of Pseudomonas stutzeri.</title>
        <authorList>
            <person name="Lim S.R."/>
            <person name="Kim J.H."/>
        </authorList>
    </citation>
    <scope>NUCLEOTIDE SEQUENCE [LARGE SCALE GENOMIC DNA]</scope>
    <source>
        <strain evidence="2 3">PM101005</strain>
    </source>
</reference>
<keyword evidence="2" id="KW-0378">Hydrolase</keyword>
<dbReference type="EMBL" id="CP046902">
    <property type="protein sequence ID" value="QGZ30841.1"/>
    <property type="molecule type" value="Genomic_DNA"/>
</dbReference>
<dbReference type="Pfam" id="PF04909">
    <property type="entry name" value="Amidohydro_2"/>
    <property type="match status" value="1"/>
</dbReference>